<dbReference type="InParanoid" id="C8VLZ3"/>
<dbReference type="OrthoDB" id="9972196at2759"/>
<proteinExistence type="inferred from homology"/>
<reference evidence="4" key="2">
    <citation type="journal article" date="2009" name="Fungal Genet. Biol.">
        <title>The 2008 update of the Aspergillus nidulans genome annotation: a community effort.</title>
        <authorList>
            <person name="Wortman J.R."/>
            <person name="Gilsenan J.M."/>
            <person name="Joardar V."/>
            <person name="Deegan J."/>
            <person name="Clutterbuck J."/>
            <person name="Andersen M.R."/>
            <person name="Archer D."/>
            <person name="Bencina M."/>
            <person name="Braus G."/>
            <person name="Coutinho P."/>
            <person name="von Dohren H."/>
            <person name="Doonan J."/>
            <person name="Driessen A.J."/>
            <person name="Durek P."/>
            <person name="Espeso E."/>
            <person name="Fekete E."/>
            <person name="Flipphi M."/>
            <person name="Estrada C.G."/>
            <person name="Geysens S."/>
            <person name="Goldman G."/>
            <person name="de Groot P.W."/>
            <person name="Hansen K."/>
            <person name="Harris S.D."/>
            <person name="Heinekamp T."/>
            <person name="Helmstaedt K."/>
            <person name="Henrissat B."/>
            <person name="Hofmann G."/>
            <person name="Homan T."/>
            <person name="Horio T."/>
            <person name="Horiuchi H."/>
            <person name="James S."/>
            <person name="Jones M."/>
            <person name="Karaffa L."/>
            <person name="Karanyi Z."/>
            <person name="Kato M."/>
            <person name="Keller N."/>
            <person name="Kelly D.E."/>
            <person name="Kiel J.A."/>
            <person name="Kim J.M."/>
            <person name="van der Klei I.J."/>
            <person name="Klis F.M."/>
            <person name="Kovalchuk A."/>
            <person name="Krasevec N."/>
            <person name="Kubicek C.P."/>
            <person name="Liu B."/>
            <person name="Maccabe A."/>
            <person name="Meyer V."/>
            <person name="Mirabito P."/>
            <person name="Miskei M."/>
            <person name="Mos M."/>
            <person name="Mullins J."/>
            <person name="Nelson D.R."/>
            <person name="Nielsen J."/>
            <person name="Oakley B.R."/>
            <person name="Osmani S.A."/>
            <person name="Pakula T."/>
            <person name="Paszewski A."/>
            <person name="Paulsen I."/>
            <person name="Pilsyk S."/>
            <person name="Pocsi I."/>
            <person name="Punt P.J."/>
            <person name="Ram A.F."/>
            <person name="Ren Q."/>
            <person name="Robellet X."/>
            <person name="Robson G."/>
            <person name="Seiboth B."/>
            <person name="van Solingen P."/>
            <person name="Specht T."/>
            <person name="Sun J."/>
            <person name="Taheri-Talesh N."/>
            <person name="Takeshita N."/>
            <person name="Ussery D."/>
            <person name="vanKuyk P.A."/>
            <person name="Visser H."/>
            <person name="van de Vondervoort P.J."/>
            <person name="de Vries R.P."/>
            <person name="Walton J."/>
            <person name="Xiang X."/>
            <person name="Xiong Y."/>
            <person name="Zeng A.P."/>
            <person name="Brandt B.W."/>
            <person name="Cornell M.J."/>
            <person name="van den Hondel C.A."/>
            <person name="Visser J."/>
            <person name="Oliver S.G."/>
            <person name="Turner G."/>
        </authorList>
    </citation>
    <scope>GENOME REANNOTATION</scope>
    <source>
        <strain evidence="4">FGSC A4 / ATCC 38163 / CBS 112.46 / NRRL 194 / M139</strain>
    </source>
</reference>
<keyword evidence="4" id="KW-1185">Reference proteome</keyword>
<dbReference type="KEGG" id="ani:ANIA_02112"/>
<dbReference type="GO" id="GO:0017057">
    <property type="term" value="F:6-phosphogluconolactonase activity"/>
    <property type="evidence" value="ECO:0000318"/>
    <property type="project" value="GO_Central"/>
</dbReference>
<dbReference type="EMBL" id="BN001307">
    <property type="protein sequence ID" value="CBF86203.1"/>
    <property type="molecule type" value="Genomic_DNA"/>
</dbReference>
<reference evidence="4" key="1">
    <citation type="journal article" date="2005" name="Nature">
        <title>Sequencing of Aspergillus nidulans and comparative analysis with A. fumigatus and A. oryzae.</title>
        <authorList>
            <person name="Galagan J.E."/>
            <person name="Calvo S.E."/>
            <person name="Cuomo C."/>
            <person name="Ma L.J."/>
            <person name="Wortman J.R."/>
            <person name="Batzoglou S."/>
            <person name="Lee S.I."/>
            <person name="Basturkmen M."/>
            <person name="Spevak C.C."/>
            <person name="Clutterbuck J."/>
            <person name="Kapitonov V."/>
            <person name="Jurka J."/>
            <person name="Scazzocchio C."/>
            <person name="Farman M."/>
            <person name="Butler J."/>
            <person name="Purcell S."/>
            <person name="Harris S."/>
            <person name="Braus G.H."/>
            <person name="Draht O."/>
            <person name="Busch S."/>
            <person name="D'Enfert C."/>
            <person name="Bouchier C."/>
            <person name="Goldman G.H."/>
            <person name="Bell-Pedersen D."/>
            <person name="Griffiths-Jones S."/>
            <person name="Doonan J.H."/>
            <person name="Yu J."/>
            <person name="Vienken K."/>
            <person name="Pain A."/>
            <person name="Freitag M."/>
            <person name="Selker E.U."/>
            <person name="Archer D.B."/>
            <person name="Penalva M.A."/>
            <person name="Oakley B.R."/>
            <person name="Momany M."/>
            <person name="Tanaka T."/>
            <person name="Kumagai T."/>
            <person name="Asai K."/>
            <person name="Machida M."/>
            <person name="Nierman W.C."/>
            <person name="Denning D.W."/>
            <person name="Caddick M."/>
            <person name="Hynes M."/>
            <person name="Paoletti M."/>
            <person name="Fischer R."/>
            <person name="Miller B."/>
            <person name="Dyer P."/>
            <person name="Sachs M.S."/>
            <person name="Osmani S.A."/>
            <person name="Birren B.W."/>
        </authorList>
    </citation>
    <scope>NUCLEOTIDE SEQUENCE [LARGE SCALE GENOMIC DNA]</scope>
    <source>
        <strain evidence="4">FGSC A4 / ATCC 38163 / CBS 112.46 / NRRL 194 / M139</strain>
    </source>
</reference>
<feature type="chain" id="PRO_5002991627" description="6-phosphogluconolactonase" evidence="2">
    <location>
        <begin position="20"/>
        <end position="409"/>
    </location>
</feature>
<dbReference type="GeneID" id="2875271"/>
<dbReference type="AlphaFoldDB" id="C8VLZ3"/>
<dbReference type="OMA" id="AWVGTYN"/>
<keyword evidence="2" id="KW-0732">Signal</keyword>
<evidence type="ECO:0000313" key="4">
    <source>
        <dbReference type="Proteomes" id="UP000000560"/>
    </source>
</evidence>
<dbReference type="GO" id="GO:0005576">
    <property type="term" value="C:extracellular region"/>
    <property type="evidence" value="ECO:0000314"/>
    <property type="project" value="AspGD"/>
</dbReference>
<evidence type="ECO:0000256" key="1">
    <source>
        <dbReference type="ARBA" id="ARBA00005564"/>
    </source>
</evidence>
<dbReference type="Pfam" id="PF10282">
    <property type="entry name" value="Lactonase"/>
    <property type="match status" value="1"/>
</dbReference>
<organism evidence="3 4">
    <name type="scientific">Emericella nidulans (strain FGSC A4 / ATCC 38163 / CBS 112.46 / NRRL 194 / M139)</name>
    <name type="common">Aspergillus nidulans</name>
    <dbReference type="NCBI Taxonomy" id="227321"/>
    <lineage>
        <taxon>Eukaryota</taxon>
        <taxon>Fungi</taxon>
        <taxon>Dikarya</taxon>
        <taxon>Ascomycota</taxon>
        <taxon>Pezizomycotina</taxon>
        <taxon>Eurotiomycetes</taxon>
        <taxon>Eurotiomycetidae</taxon>
        <taxon>Eurotiales</taxon>
        <taxon>Aspergillaceae</taxon>
        <taxon>Aspergillus</taxon>
        <taxon>Aspergillus subgen. Nidulantes</taxon>
    </lineage>
</organism>
<gene>
    <name evidence="3" type="ORF">ANIA_02112</name>
</gene>
<dbReference type="SMR" id="C8VLZ3"/>
<dbReference type="eggNOG" id="ENOG502RIAE">
    <property type="taxonomic scope" value="Eukaryota"/>
</dbReference>
<dbReference type="PANTHER" id="PTHR30344:SF1">
    <property type="entry name" value="6-PHOSPHOGLUCONOLACTONASE"/>
    <property type="match status" value="1"/>
</dbReference>
<dbReference type="FunFam" id="2.130.10.10:FF:000855">
    <property type="entry name" value="3-carboxy-cis,cis-mucoante lactonizing enzyme"/>
    <property type="match status" value="1"/>
</dbReference>
<dbReference type="InterPro" id="IPR019405">
    <property type="entry name" value="Lactonase_7-beta_prop"/>
</dbReference>
<name>C8VLZ3_EMENI</name>
<evidence type="ECO:0008006" key="5">
    <source>
        <dbReference type="Google" id="ProtNLM"/>
    </source>
</evidence>
<dbReference type="HOGENOM" id="CLU_038716_0_0_1"/>
<dbReference type="VEuPathDB" id="FungiDB:AN2112"/>
<evidence type="ECO:0000256" key="2">
    <source>
        <dbReference type="SAM" id="SignalP"/>
    </source>
</evidence>
<dbReference type="PANTHER" id="PTHR30344">
    <property type="entry name" value="6-PHOSPHOGLUCONOLACTONASE-RELATED"/>
    <property type="match status" value="1"/>
</dbReference>
<accession>C8VLZ3</accession>
<dbReference type="InterPro" id="IPR050282">
    <property type="entry name" value="Cycloisomerase_2"/>
</dbReference>
<dbReference type="InterPro" id="IPR011045">
    <property type="entry name" value="N2O_reductase_N"/>
</dbReference>
<dbReference type="Proteomes" id="UP000000560">
    <property type="component" value="Chromosome VII"/>
</dbReference>
<dbReference type="Gene3D" id="2.130.10.10">
    <property type="entry name" value="YVTN repeat-like/Quinoprotein amine dehydrogenase"/>
    <property type="match status" value="1"/>
</dbReference>
<protein>
    <recommendedName>
        <fullName evidence="5">6-phosphogluconolactonase</fullName>
    </recommendedName>
</protein>
<dbReference type="InterPro" id="IPR015943">
    <property type="entry name" value="WD40/YVTN_repeat-like_dom_sf"/>
</dbReference>
<dbReference type="RefSeq" id="XP_659716.2">
    <property type="nucleotide sequence ID" value="XM_654624.2"/>
</dbReference>
<dbReference type="SUPFAM" id="SSF50974">
    <property type="entry name" value="Nitrous oxide reductase, N-terminal domain"/>
    <property type="match status" value="1"/>
</dbReference>
<evidence type="ECO:0000313" key="3">
    <source>
        <dbReference type="EMBL" id="CBF86203.1"/>
    </source>
</evidence>
<comment type="similarity">
    <text evidence="1">Belongs to the cycloisomerase 2 family.</text>
</comment>
<feature type="signal peptide" evidence="2">
    <location>
        <begin position="1"/>
        <end position="19"/>
    </location>
</feature>
<sequence length="409" mass="43516">MISFLRTLTFGLTLSSALAKSTSSTLYATHYSTSSIYTLTLKQSNNTYSLAEASSLKTCGRYPSWITLDASTKTLYCSDEYGWRNAGGTVNGSLTTVNVGEDGSLSEEAVTGTAPGSGVHNIVYEGDGGEKYLAIAHYSGAAVSTYALPLENDADPLQVFEFELDTPGEVPDRQEAPHPHQTFLDPTGSFVLVPDLGADLIRVFAIDKSNGELNACPSLNYTLGGGPRHGVFRTASDSELRIRGRAPGPETVLYVTGELNGEVEAFAVSYPKSGCLSFEQIDTEIPYPSDLPDGASLSEIRLVEDDLYVSVRLDSAFGGDDSLARLSLRQDGKVEFEEISTSGGVLPRTFAINKAGDLVAVGNQLSSTVTIVERDPETGALGEVVAELLVGEPGEPNNLEGLSSIIWNE</sequence>